<feature type="transmembrane region" description="Helical" evidence="1">
    <location>
        <begin position="6"/>
        <end position="24"/>
    </location>
</feature>
<proteinExistence type="predicted"/>
<evidence type="ECO:0000313" key="2">
    <source>
        <dbReference type="EMBL" id="ADG91418.1"/>
    </source>
</evidence>
<keyword evidence="3" id="KW-1185">Reference proteome</keyword>
<evidence type="ECO:0000256" key="1">
    <source>
        <dbReference type="SAM" id="Phobius"/>
    </source>
</evidence>
<dbReference type="GeneID" id="9166185"/>
<reference key="3">
    <citation type="submission" date="2010-02" db="EMBL/GenBank/DDBJ databases">
        <title>Complete genome sequence of Thermosphaera aggregans type strain (M11TL).</title>
        <authorList>
            <consortium name="US DOE Joint Genome Institute (JGI-PGF)"/>
            <person name="Spring S."/>
            <person name="Lapidus A."/>
            <person name="Munk C."/>
            <person name="Schroeder M."/>
            <person name="Glavina Del Rio T."/>
            <person name="Tice H."/>
            <person name="Copeland A."/>
            <person name="Cheng J.-F."/>
            <person name="Lucas S."/>
            <person name="Chen F."/>
            <person name="Nolan M."/>
            <person name="Bruce D."/>
            <person name="Goodwin L."/>
            <person name="Pitluck S."/>
            <person name="Ivanova N."/>
            <person name="Mavromatis K."/>
            <person name="Ovchinnikova G."/>
            <person name="Pati A."/>
            <person name="Chen A."/>
            <person name="Palaniappan K."/>
            <person name="Land M."/>
            <person name="Hauser L."/>
            <person name="Chang Y.-J."/>
            <person name="Jeffries C.C."/>
            <person name="Brettin T."/>
            <person name="Detter J.C."/>
            <person name="Tapia R."/>
            <person name="Han C."/>
            <person name="Chain P."/>
            <person name="Heimerl T."/>
            <person name="Weik F."/>
            <person name="Goker M."/>
            <person name="Rachel R."/>
            <person name="Bristow J."/>
            <person name="Eisen J.A."/>
            <person name="Markowitz V."/>
            <person name="Hugenholtz P."/>
            <person name="Kyrpides N.C."/>
            <person name="Klenk H.-P."/>
        </authorList>
    </citation>
    <scope>NUCLEOTIDE SEQUENCE</scope>
    <source>
        <strain>DSM 11486</strain>
    </source>
</reference>
<accession>D5U2R8</accession>
<gene>
    <name evidence="2" type="ordered locus">Tagg_1149</name>
</gene>
<keyword evidence="1" id="KW-1133">Transmembrane helix</keyword>
<protein>
    <recommendedName>
        <fullName evidence="4">DUF4352 domain-containing protein</fullName>
    </recommendedName>
</protein>
<evidence type="ECO:0008006" key="4">
    <source>
        <dbReference type="Google" id="ProtNLM"/>
    </source>
</evidence>
<dbReference type="KEGG" id="tag:Tagg_1149"/>
<dbReference type="HOGENOM" id="CLU_1154395_0_0_2"/>
<keyword evidence="1" id="KW-0812">Transmembrane</keyword>
<dbReference type="STRING" id="633148.Tagg_1149"/>
<name>D5U2R8_THEAM</name>
<dbReference type="EMBL" id="CP001939">
    <property type="protein sequence ID" value="ADG91418.1"/>
    <property type="molecule type" value="Genomic_DNA"/>
</dbReference>
<reference evidence="2 3" key="1">
    <citation type="journal article" date="2010" name="Stand. Genomic Sci.">
        <title>Complete genome sequence of Thermosphaera aggregans type strain (M11TL).</title>
        <authorList>
            <person name="Spring S."/>
            <person name="Rachel R."/>
            <person name="Lapidus A."/>
            <person name="Davenport K."/>
            <person name="Tice H."/>
            <person name="Copeland A."/>
            <person name="Cheng J.F."/>
            <person name="Lucas S."/>
            <person name="Chen F."/>
            <person name="Nolan M."/>
            <person name="Bruce D."/>
            <person name="Goodwin L."/>
            <person name="Pitluck S."/>
            <person name="Ivanova N."/>
            <person name="Mavromatis K."/>
            <person name="Ovchinnikova G."/>
            <person name="Pati A."/>
            <person name="Chen A."/>
            <person name="Palaniappan K."/>
            <person name="Land M."/>
            <person name="Hauser L."/>
            <person name="Chang Y.J."/>
            <person name="Jeffries C.C."/>
            <person name="Brettin T."/>
            <person name="Detter J.C."/>
            <person name="Tapia R."/>
            <person name="Han C."/>
            <person name="Heimerl T."/>
            <person name="Weikl F."/>
            <person name="Brambilla E."/>
            <person name="Goker M."/>
            <person name="Bristow J."/>
            <person name="Eisen J.A."/>
            <person name="Markowitz V."/>
            <person name="Hugenholtz P."/>
            <person name="Kyrpides N.C."/>
            <person name="Klenk H.P."/>
        </authorList>
    </citation>
    <scope>NUCLEOTIDE SEQUENCE [LARGE SCALE GENOMIC DNA]</scope>
    <source>
        <strain evidence="3">DSM 11486 / M11TL</strain>
    </source>
</reference>
<keyword evidence="1" id="KW-0472">Membrane</keyword>
<dbReference type="RefSeq" id="WP_013130011.1">
    <property type="nucleotide sequence ID" value="NC_014160.1"/>
</dbReference>
<dbReference type="eggNOG" id="arCOG03871">
    <property type="taxonomic scope" value="Archaea"/>
</dbReference>
<dbReference type="AlphaFoldDB" id="D5U2R8"/>
<evidence type="ECO:0000313" key="3">
    <source>
        <dbReference type="Proteomes" id="UP000002376"/>
    </source>
</evidence>
<organism evidence="2 3">
    <name type="scientific">Thermosphaera aggregans (strain DSM 11486 / M11TL)</name>
    <dbReference type="NCBI Taxonomy" id="633148"/>
    <lineage>
        <taxon>Archaea</taxon>
        <taxon>Thermoproteota</taxon>
        <taxon>Thermoprotei</taxon>
        <taxon>Desulfurococcales</taxon>
        <taxon>Desulfurococcaceae</taxon>
        <taxon>Thermosphaera</taxon>
    </lineage>
</organism>
<sequence length="240" mass="26448">MKTLHIVAVLVIIALVASIVYFYFENIAWNTGEVEVLGKEAYISCGDLYIKTVFRSRSGIPISIEEVVIGGTIITVNSGVGFNGTTYVRIERENSVTGEEVVMNAIVYDASFKQGESVPVQIKVGNTLQYQVSLAITRAFCYENVDIEVREVYYTGVFNIVLRIRNIGGNPTTLDQVFINGKTLTKAGANSNLPFPLTLGPGEEKIVIIWLTTGYMHGQVIELRLHTMGGNEYSKLITLP</sequence>
<reference evidence="3" key="2">
    <citation type="journal article" date="2010" name="Stand. Genomic Sci.">
        <title>Complete genome sequence of Thermosphaera aggregans type strain (M11TLT).</title>
        <authorList>
            <person name="Spring S."/>
            <person name="Rachel R."/>
            <person name="Lapidus A."/>
            <person name="Davenport K."/>
            <person name="Tice H."/>
            <person name="Copeland A."/>
            <person name="Cheng J.-F."/>
            <person name="Lucas S."/>
            <person name="Chen F."/>
            <person name="Nolan M."/>
            <person name="Bruce D."/>
            <person name="Goodwin L."/>
            <person name="Pitluck S."/>
            <person name="Ivanova N."/>
            <person name="Mavromatis K."/>
            <person name="Ovchinnikova G."/>
            <person name="Pati A."/>
            <person name="Chen A."/>
            <person name="Palaniappan K."/>
            <person name="Land M."/>
            <person name="Hauser L."/>
            <person name="Chang Y.-J."/>
            <person name="Jeffries C.C."/>
            <person name="Brettin T."/>
            <person name="Detter J.C."/>
            <person name="Tapia R."/>
            <person name="Han C."/>
            <person name="Heimerl T."/>
            <person name="Weikl F."/>
            <person name="Brambilla E."/>
            <person name="Goker M."/>
            <person name="Bristow J."/>
            <person name="Eisen J.A."/>
            <person name="Markowitz V."/>
            <person name="Hugenholtz P."/>
            <person name="Kyrpides N.C."/>
            <person name="Klenk H.-P."/>
        </authorList>
    </citation>
    <scope>NUCLEOTIDE SEQUENCE [LARGE SCALE GENOMIC DNA]</scope>
    <source>
        <strain evidence="3">DSM 11486 / M11TL</strain>
    </source>
</reference>
<dbReference type="Proteomes" id="UP000002376">
    <property type="component" value="Chromosome"/>
</dbReference>
<dbReference type="OrthoDB" id="376368at2157"/>